<keyword evidence="1" id="KW-1133">Transmembrane helix</keyword>
<keyword evidence="1" id="KW-0812">Transmembrane</keyword>
<dbReference type="EMBL" id="BSXN01001168">
    <property type="protein sequence ID" value="GME71924.1"/>
    <property type="molecule type" value="Genomic_DNA"/>
</dbReference>
<protein>
    <submittedName>
        <fullName evidence="2">Unnamed protein product</fullName>
    </submittedName>
</protein>
<evidence type="ECO:0000313" key="3">
    <source>
        <dbReference type="Proteomes" id="UP001165120"/>
    </source>
</evidence>
<evidence type="ECO:0000313" key="2">
    <source>
        <dbReference type="EMBL" id="GME71924.1"/>
    </source>
</evidence>
<gene>
    <name evidence="2" type="ORF">Cboi02_000340100</name>
</gene>
<reference evidence="2" key="1">
    <citation type="submission" date="2023-04" db="EMBL/GenBank/DDBJ databases">
        <title>Candida boidinii NBRC 10035.</title>
        <authorList>
            <person name="Ichikawa N."/>
            <person name="Sato H."/>
            <person name="Tonouchi N."/>
        </authorList>
    </citation>
    <scope>NUCLEOTIDE SEQUENCE</scope>
    <source>
        <strain evidence="2">NBRC 10035</strain>
    </source>
</reference>
<dbReference type="AlphaFoldDB" id="A0A9W6WHS7"/>
<organism evidence="2 3">
    <name type="scientific">Candida boidinii</name>
    <name type="common">Yeast</name>
    <dbReference type="NCBI Taxonomy" id="5477"/>
    <lineage>
        <taxon>Eukaryota</taxon>
        <taxon>Fungi</taxon>
        <taxon>Dikarya</taxon>
        <taxon>Ascomycota</taxon>
        <taxon>Saccharomycotina</taxon>
        <taxon>Pichiomycetes</taxon>
        <taxon>Pichiales</taxon>
        <taxon>Pichiaceae</taxon>
        <taxon>Ogataea</taxon>
        <taxon>Ogataea/Candida clade</taxon>
    </lineage>
</organism>
<name>A0A9W6WHS7_CANBO</name>
<proteinExistence type="predicted"/>
<feature type="transmembrane region" description="Helical" evidence="1">
    <location>
        <begin position="396"/>
        <end position="419"/>
    </location>
</feature>
<dbReference type="Proteomes" id="UP001165120">
    <property type="component" value="Unassembled WGS sequence"/>
</dbReference>
<keyword evidence="1" id="KW-0472">Membrane</keyword>
<evidence type="ECO:0000256" key="1">
    <source>
        <dbReference type="SAM" id="Phobius"/>
    </source>
</evidence>
<sequence length="517" mass="55806">MFIDFLKILRIRDTTINDGVPSETTIIQNQVPSAQDTLPGVDTKSISPTTDNINSLTDSNAVTTSVNPQAVNTIDTSASISSPINSLNEGLTTSSSTMTPDEGGAVIITETQTLPPGANNNNNSNASTLINTDDDVISFTNPTVSDSLSTILNNSTNYSISSPMYNSTLSTISSPLSISSTYLPSLSSLSSSSSGYSSYYSFYSRISNSNYEFSSSSYFPSSSSSPSFSIVPTSSPTSSAFSSIKISSSANTITSTVRTTSIDTATSTSSSSSSSLNPGNFVIVNPNGQYTTTISSDRPFTTSFIYTQEYIITDEDLDENGNPPNRLLMIRDSDVDGATPSVKFTTYVTTQRIITYNPTMNPTQILINPITTDYSYYKSSILPLFNSSTSISSGSIAGAVVGSVIGSILIFLFIFFFLIKRRKKKLNNKNEDITSNNYRNKNQWLNKLSSIFNSSDSRNYPPVIPSRSEKSSFYGTGNNYNENLVGDRDGITNDHLNSNIDDINNDAIDDNDFNGCL</sequence>
<accession>A0A9W6WHS7</accession>
<comment type="caution">
    <text evidence="2">The sequence shown here is derived from an EMBL/GenBank/DDBJ whole genome shotgun (WGS) entry which is preliminary data.</text>
</comment>
<keyword evidence="3" id="KW-1185">Reference proteome</keyword>